<keyword evidence="5" id="KW-0805">Transcription regulation</keyword>
<evidence type="ECO:0000256" key="8">
    <source>
        <dbReference type="ARBA" id="ARBA00023242"/>
    </source>
</evidence>
<evidence type="ECO:0000259" key="11">
    <source>
        <dbReference type="PROSITE" id="PS51141"/>
    </source>
</evidence>
<evidence type="ECO:0000256" key="10">
    <source>
        <dbReference type="SAM" id="MobiDB-lite"/>
    </source>
</evidence>
<dbReference type="FunFam" id="4.10.1100.10:FF:000001">
    <property type="entry name" value="Squamosa promoter-binding-like protein 14"/>
    <property type="match status" value="1"/>
</dbReference>
<evidence type="ECO:0000313" key="12">
    <source>
        <dbReference type="EMBL" id="RWR82857.1"/>
    </source>
</evidence>
<organism evidence="12 13">
    <name type="scientific">Cinnamomum micranthum f. kanehirae</name>
    <dbReference type="NCBI Taxonomy" id="337451"/>
    <lineage>
        <taxon>Eukaryota</taxon>
        <taxon>Viridiplantae</taxon>
        <taxon>Streptophyta</taxon>
        <taxon>Embryophyta</taxon>
        <taxon>Tracheophyta</taxon>
        <taxon>Spermatophyta</taxon>
        <taxon>Magnoliopsida</taxon>
        <taxon>Magnoliidae</taxon>
        <taxon>Laurales</taxon>
        <taxon>Lauraceae</taxon>
        <taxon>Cinnamomum</taxon>
    </lineage>
</organism>
<sequence length="395" mass="42764">MECREREMEMGSSSLATSGASASTDSLNGLKFGKKIYFEDVGVGVPAKAGTFSGFSSSSSSSSTSSSPATAPEAAKMVPRKGRGVVQGGQPPRCQVEGCKVDLTGAKPYYCKHKVCGMHSKSPKVTVNGLEQRFCQQCSRFHQLPEFDQGKRSCRRRLAGHNERRRKPPLMSFTSRNGRLSSSFPEDISRVGGFPMDFTYIRSAGREVWPSVRVGEPVSGNQSPALGRFPLPLWKGHVEVPPANVSTHRPEQYLQGSAGVNAFANLDIPSSEYFAGISNSSCALSLLSSQPWGPRNRASGSITANDFMNHEGSTVAPPSHSAMANNFMSGAWSFKGQETSSSSHGVPRELGLGETVSTEFSGQLYSTRQGSKQYMDDHEQHRQYGSSSNQIHWSL</sequence>
<feature type="region of interest" description="Disordered" evidence="10">
    <location>
        <begin position="159"/>
        <end position="178"/>
    </location>
</feature>
<keyword evidence="7" id="KW-0804">Transcription</keyword>
<accession>A0A3S3MUX3</accession>
<dbReference type="STRING" id="337451.A0A3S3MUX3"/>
<keyword evidence="3 9" id="KW-0863">Zinc-finger</keyword>
<name>A0A3S3MUX3_9MAGN</name>
<keyword evidence="8" id="KW-0539">Nucleus</keyword>
<evidence type="ECO:0000256" key="3">
    <source>
        <dbReference type="ARBA" id="ARBA00022771"/>
    </source>
</evidence>
<dbReference type="InterPro" id="IPR036893">
    <property type="entry name" value="SBP_sf"/>
</dbReference>
<dbReference type="PROSITE" id="PS51141">
    <property type="entry name" value="ZF_SBP"/>
    <property type="match status" value="1"/>
</dbReference>
<evidence type="ECO:0000256" key="1">
    <source>
        <dbReference type="ARBA" id="ARBA00004123"/>
    </source>
</evidence>
<feature type="compositionally biased region" description="Low complexity" evidence="10">
    <location>
        <begin position="54"/>
        <end position="67"/>
    </location>
</feature>
<keyword evidence="13" id="KW-1185">Reference proteome</keyword>
<reference evidence="12 13" key="1">
    <citation type="journal article" date="2019" name="Nat. Plants">
        <title>Stout camphor tree genome fills gaps in understanding of flowering plant genome evolution.</title>
        <authorList>
            <person name="Chaw S.M."/>
            <person name="Liu Y.C."/>
            <person name="Wu Y.W."/>
            <person name="Wang H.Y."/>
            <person name="Lin C.I."/>
            <person name="Wu C.S."/>
            <person name="Ke H.M."/>
            <person name="Chang L.Y."/>
            <person name="Hsu C.Y."/>
            <person name="Yang H.T."/>
            <person name="Sudianto E."/>
            <person name="Hsu M.H."/>
            <person name="Wu K.P."/>
            <person name="Wang L.N."/>
            <person name="Leebens-Mack J.H."/>
            <person name="Tsai I.J."/>
        </authorList>
    </citation>
    <scope>NUCLEOTIDE SEQUENCE [LARGE SCALE GENOMIC DNA]</scope>
    <source>
        <strain evidence="13">cv. Chaw 1501</strain>
        <tissue evidence="12">Young leaves</tissue>
    </source>
</reference>
<dbReference type="PANTHER" id="PTHR31251:SF191">
    <property type="entry name" value="SBP-TYPE DOMAIN-CONTAINING PROTEIN"/>
    <property type="match status" value="1"/>
</dbReference>
<evidence type="ECO:0000256" key="6">
    <source>
        <dbReference type="ARBA" id="ARBA00023125"/>
    </source>
</evidence>
<feature type="region of interest" description="Disordered" evidence="10">
    <location>
        <begin position="54"/>
        <end position="90"/>
    </location>
</feature>
<keyword evidence="6" id="KW-0238">DNA-binding</keyword>
<feature type="compositionally biased region" description="Basic residues" evidence="10">
    <location>
        <begin position="159"/>
        <end position="168"/>
    </location>
</feature>
<keyword evidence="4" id="KW-0862">Zinc</keyword>
<dbReference type="GO" id="GO:0005634">
    <property type="term" value="C:nucleus"/>
    <property type="evidence" value="ECO:0007669"/>
    <property type="project" value="UniProtKB-SubCell"/>
</dbReference>
<feature type="region of interest" description="Disordered" evidence="10">
    <location>
        <begin position="1"/>
        <end position="25"/>
    </location>
</feature>
<dbReference type="EMBL" id="QPKB01000004">
    <property type="protein sequence ID" value="RWR82857.1"/>
    <property type="molecule type" value="Genomic_DNA"/>
</dbReference>
<keyword evidence="2" id="KW-0479">Metal-binding</keyword>
<dbReference type="PANTHER" id="PTHR31251">
    <property type="entry name" value="SQUAMOSA PROMOTER-BINDING-LIKE PROTEIN 4"/>
    <property type="match status" value="1"/>
</dbReference>
<evidence type="ECO:0000256" key="5">
    <source>
        <dbReference type="ARBA" id="ARBA00023015"/>
    </source>
</evidence>
<dbReference type="GO" id="GO:0003677">
    <property type="term" value="F:DNA binding"/>
    <property type="evidence" value="ECO:0007669"/>
    <property type="project" value="UniProtKB-KW"/>
</dbReference>
<feature type="domain" description="SBP-type" evidence="11">
    <location>
        <begin position="91"/>
        <end position="168"/>
    </location>
</feature>
<dbReference type="SUPFAM" id="SSF103612">
    <property type="entry name" value="SBT domain"/>
    <property type="match status" value="1"/>
</dbReference>
<dbReference type="InterPro" id="IPR044817">
    <property type="entry name" value="SBP-like"/>
</dbReference>
<dbReference type="GO" id="GO:0008270">
    <property type="term" value="F:zinc ion binding"/>
    <property type="evidence" value="ECO:0007669"/>
    <property type="project" value="UniProtKB-KW"/>
</dbReference>
<feature type="compositionally biased region" description="Low complexity" evidence="10">
    <location>
        <begin position="11"/>
        <end position="25"/>
    </location>
</feature>
<evidence type="ECO:0000256" key="2">
    <source>
        <dbReference type="ARBA" id="ARBA00022723"/>
    </source>
</evidence>
<evidence type="ECO:0000313" key="13">
    <source>
        <dbReference type="Proteomes" id="UP000283530"/>
    </source>
</evidence>
<dbReference type="AlphaFoldDB" id="A0A3S3MUX3"/>
<evidence type="ECO:0000256" key="7">
    <source>
        <dbReference type="ARBA" id="ARBA00023163"/>
    </source>
</evidence>
<proteinExistence type="predicted"/>
<protein>
    <submittedName>
        <fullName evidence="12">Squamosa promoter-binding-like protein 17</fullName>
    </submittedName>
</protein>
<comment type="subcellular location">
    <subcellularLocation>
        <location evidence="1">Nucleus</location>
    </subcellularLocation>
</comment>
<dbReference type="Gene3D" id="4.10.1100.10">
    <property type="entry name" value="Transcription factor, SBP-box domain"/>
    <property type="match status" value="1"/>
</dbReference>
<evidence type="ECO:0000256" key="4">
    <source>
        <dbReference type="ARBA" id="ARBA00022833"/>
    </source>
</evidence>
<dbReference type="InterPro" id="IPR004333">
    <property type="entry name" value="SBP_dom"/>
</dbReference>
<comment type="caution">
    <text evidence="12">The sequence shown here is derived from an EMBL/GenBank/DDBJ whole genome shotgun (WGS) entry which is preliminary data.</text>
</comment>
<dbReference type="OrthoDB" id="514967at2759"/>
<dbReference type="Pfam" id="PF03110">
    <property type="entry name" value="SBP"/>
    <property type="match status" value="1"/>
</dbReference>
<evidence type="ECO:0000256" key="9">
    <source>
        <dbReference type="PROSITE-ProRule" id="PRU00470"/>
    </source>
</evidence>
<gene>
    <name evidence="12" type="ORF">CKAN_01159300</name>
</gene>
<dbReference type="Proteomes" id="UP000283530">
    <property type="component" value="Unassembled WGS sequence"/>
</dbReference>